<feature type="region of interest" description="Disordered" evidence="1">
    <location>
        <begin position="49"/>
        <end position="84"/>
    </location>
</feature>
<evidence type="ECO:0000313" key="3">
    <source>
        <dbReference type="Proteomes" id="UP001201812"/>
    </source>
</evidence>
<name>A0AAD4NG25_9BILA</name>
<protein>
    <submittedName>
        <fullName evidence="2">Uncharacterized protein</fullName>
    </submittedName>
</protein>
<comment type="caution">
    <text evidence="2">The sequence shown here is derived from an EMBL/GenBank/DDBJ whole genome shotgun (WGS) entry which is preliminary data.</text>
</comment>
<gene>
    <name evidence="2" type="ORF">DdX_01688</name>
</gene>
<feature type="region of interest" description="Disordered" evidence="1">
    <location>
        <begin position="158"/>
        <end position="177"/>
    </location>
</feature>
<organism evidence="2 3">
    <name type="scientific">Ditylenchus destructor</name>
    <dbReference type="NCBI Taxonomy" id="166010"/>
    <lineage>
        <taxon>Eukaryota</taxon>
        <taxon>Metazoa</taxon>
        <taxon>Ecdysozoa</taxon>
        <taxon>Nematoda</taxon>
        <taxon>Chromadorea</taxon>
        <taxon>Rhabditida</taxon>
        <taxon>Tylenchina</taxon>
        <taxon>Tylenchomorpha</taxon>
        <taxon>Sphaerularioidea</taxon>
        <taxon>Anguinidae</taxon>
        <taxon>Anguininae</taxon>
        <taxon>Ditylenchus</taxon>
    </lineage>
</organism>
<feature type="region of interest" description="Disordered" evidence="1">
    <location>
        <begin position="287"/>
        <end position="326"/>
    </location>
</feature>
<feature type="compositionally biased region" description="Low complexity" evidence="1">
    <location>
        <begin position="298"/>
        <end position="313"/>
    </location>
</feature>
<dbReference type="Proteomes" id="UP001201812">
    <property type="component" value="Unassembled WGS sequence"/>
</dbReference>
<evidence type="ECO:0000256" key="1">
    <source>
        <dbReference type="SAM" id="MobiDB-lite"/>
    </source>
</evidence>
<feature type="compositionally biased region" description="Low complexity" evidence="1">
    <location>
        <begin position="158"/>
        <end position="169"/>
    </location>
</feature>
<feature type="compositionally biased region" description="Polar residues" evidence="1">
    <location>
        <begin position="66"/>
        <end position="81"/>
    </location>
</feature>
<sequence>MHAIVLVLKNNHDLGHLGRRSGTVATSLRQSCCSWLCCGSGISSAASSPTEDAGSRASCKADNGVVPQQGTRPRPTSQPTQNGGGAVVYEVTRNLTNDVHPGNPQNPPIKSCSTGAGRKVSPISNDVSPATAAAVIRTQKSADGLNGDALATVLVIPSAPSTSSGSSSPDETRKSGCGAKLEGLQNKLTDFWTNNVMSGGGPRRYAKNSAASTNPKYSLQQHANSDEALSVLASRGSRSLPVTCRPVFPQHILIPPSAESLKLAPSPAALEMALESMHENIDRPKLDSRISFTGGGLRTTTRSSRSATLMTSMGSPTGELPDSGLSAESPAPLPSFLEILGWFYF</sequence>
<evidence type="ECO:0000313" key="2">
    <source>
        <dbReference type="EMBL" id="KAI1729447.1"/>
    </source>
</evidence>
<proteinExistence type="predicted"/>
<feature type="region of interest" description="Disordered" evidence="1">
    <location>
        <begin position="96"/>
        <end position="124"/>
    </location>
</feature>
<dbReference type="AlphaFoldDB" id="A0AAD4NG25"/>
<reference evidence="2" key="1">
    <citation type="submission" date="2022-01" db="EMBL/GenBank/DDBJ databases">
        <title>Genome Sequence Resource for Two Populations of Ditylenchus destructor, the Migratory Endoparasitic Phytonematode.</title>
        <authorList>
            <person name="Zhang H."/>
            <person name="Lin R."/>
            <person name="Xie B."/>
        </authorList>
    </citation>
    <scope>NUCLEOTIDE SEQUENCE</scope>
    <source>
        <strain evidence="2">BazhouSP</strain>
    </source>
</reference>
<accession>A0AAD4NG25</accession>
<keyword evidence="3" id="KW-1185">Reference proteome</keyword>
<dbReference type="EMBL" id="JAKKPZ010000001">
    <property type="protein sequence ID" value="KAI1729447.1"/>
    <property type="molecule type" value="Genomic_DNA"/>
</dbReference>